<comment type="caution">
    <text evidence="3">The sequence shown here is derived from an EMBL/GenBank/DDBJ whole genome shotgun (WGS) entry which is preliminary data.</text>
</comment>
<protein>
    <submittedName>
        <fullName evidence="3">Uncharacterized protein</fullName>
    </submittedName>
</protein>
<organism evidence="3 4">
    <name type="scientific">Brucella ciceri</name>
    <dbReference type="NCBI Taxonomy" id="391287"/>
    <lineage>
        <taxon>Bacteria</taxon>
        <taxon>Pseudomonadati</taxon>
        <taxon>Pseudomonadota</taxon>
        <taxon>Alphaproteobacteria</taxon>
        <taxon>Hyphomicrobiales</taxon>
        <taxon>Brucellaceae</taxon>
        <taxon>Brucella/Ochrobactrum group</taxon>
        <taxon>Brucella</taxon>
    </lineage>
</organism>
<dbReference type="EMBL" id="JAAVLR010000002">
    <property type="protein sequence ID" value="NKC29164.1"/>
    <property type="molecule type" value="Genomic_DNA"/>
</dbReference>
<evidence type="ECO:0000256" key="2">
    <source>
        <dbReference type="SAM" id="Phobius"/>
    </source>
</evidence>
<evidence type="ECO:0000313" key="4">
    <source>
        <dbReference type="Proteomes" id="UP000568486"/>
    </source>
</evidence>
<reference evidence="3 4" key="1">
    <citation type="submission" date="2020-03" db="EMBL/GenBank/DDBJ databases">
        <title>Whole genome sequencing of clinical and environmental type strains of Ochrobactrum.</title>
        <authorList>
            <person name="Dharne M."/>
        </authorList>
    </citation>
    <scope>NUCLEOTIDE SEQUENCE [LARGE SCALE GENOMIC DNA]</scope>
    <source>
        <strain evidence="3 4">DSM 22292</strain>
    </source>
</reference>
<proteinExistence type="predicted"/>
<dbReference type="Proteomes" id="UP000568486">
    <property type="component" value="Unassembled WGS sequence"/>
</dbReference>
<keyword evidence="2" id="KW-1133">Transmembrane helix</keyword>
<gene>
    <name evidence="3" type="ORF">HED52_21745</name>
</gene>
<feature type="transmembrane region" description="Helical" evidence="2">
    <location>
        <begin position="93"/>
        <end position="115"/>
    </location>
</feature>
<evidence type="ECO:0000256" key="1">
    <source>
        <dbReference type="SAM" id="MobiDB-lite"/>
    </source>
</evidence>
<sequence>MQSLRSQAEILEGEVKGADNEASMLHRQLKDPAQRPDPGSAEFARIESRVEQLKVTKAESEKTLKSIKQRFNEINEKISNANITAKSLDSQNIILLISFGFGCIMATLGFSFWYFKHQRHQDELLKISTQKSDDS</sequence>
<keyword evidence="2" id="KW-0812">Transmembrane</keyword>
<keyword evidence="4" id="KW-1185">Reference proteome</keyword>
<evidence type="ECO:0000313" key="3">
    <source>
        <dbReference type="EMBL" id="NKC29164.1"/>
    </source>
</evidence>
<accession>A0ABX1DW42</accession>
<name>A0ABX1DW42_9HYPH</name>
<keyword evidence="2" id="KW-0472">Membrane</keyword>
<feature type="region of interest" description="Disordered" evidence="1">
    <location>
        <begin position="1"/>
        <end position="40"/>
    </location>
</feature>